<dbReference type="EMBL" id="KL142407">
    <property type="protein sequence ID" value="KDR68565.1"/>
    <property type="molecule type" value="Genomic_DNA"/>
</dbReference>
<reference evidence="2" key="1">
    <citation type="journal article" date="2014" name="Proc. Natl. Acad. Sci. U.S.A.">
        <title>Extensive sampling of basidiomycete genomes demonstrates inadequacy of the white-rot/brown-rot paradigm for wood decay fungi.</title>
        <authorList>
            <person name="Riley R."/>
            <person name="Salamov A.A."/>
            <person name="Brown D.W."/>
            <person name="Nagy L.G."/>
            <person name="Floudas D."/>
            <person name="Held B.W."/>
            <person name="Levasseur A."/>
            <person name="Lombard V."/>
            <person name="Morin E."/>
            <person name="Otillar R."/>
            <person name="Lindquist E.A."/>
            <person name="Sun H."/>
            <person name="LaButti K.M."/>
            <person name="Schmutz J."/>
            <person name="Jabbour D."/>
            <person name="Luo H."/>
            <person name="Baker S.E."/>
            <person name="Pisabarro A.G."/>
            <person name="Walton J.D."/>
            <person name="Blanchette R.A."/>
            <person name="Henrissat B."/>
            <person name="Martin F."/>
            <person name="Cullen D."/>
            <person name="Hibbett D.S."/>
            <person name="Grigoriev I.V."/>
        </authorList>
    </citation>
    <scope>NUCLEOTIDE SEQUENCE [LARGE SCALE GENOMIC DNA]</scope>
    <source>
        <strain evidence="2">CBS 339.88</strain>
    </source>
</reference>
<dbReference type="OrthoDB" id="3262196at2759"/>
<keyword evidence="2" id="KW-1185">Reference proteome</keyword>
<sequence length="350" mass="39459">RLRSHVEEAVENDPTIFTRSLAAQMDSLIIGPLEKAFNRDQGEPVDCENPKVIILDGLDECGKPEAQEYILKIVSQSVHRFPIPLVFLIASRPELAIRDSFNDQSLLNITSRLALDEKYSPDDDIMLFLVDSFEALKRTHTLRSLLPPVWPTEDDIHQLVRKSSGQFIYAATVVKFVGSPRRKLDEQLNIVLGITVAGKDAPFSELDALYSHIFSLVEDIPKVLEALSCLFLVYKSGENFAYTLRRLLGYSLGELQLVLIDLHSVLNVPGIGDDEDDEDDEDFSSGRLYTLHASLQDFLMDPARSGKFYIDKGAAHANLARHYLRYLDGLDPSQEYWDLFQIKAVSISCQ</sequence>
<proteinExistence type="predicted"/>
<dbReference type="HOGENOM" id="CLU_000288_6_10_1"/>
<evidence type="ECO:0000313" key="2">
    <source>
        <dbReference type="Proteomes" id="UP000027222"/>
    </source>
</evidence>
<gene>
    <name evidence="1" type="ORF">GALMADRAFT_78512</name>
</gene>
<feature type="non-terminal residue" evidence="1">
    <location>
        <position position="1"/>
    </location>
</feature>
<protein>
    <recommendedName>
        <fullName evidence="3">NACHT domain-containing protein</fullName>
    </recommendedName>
</protein>
<dbReference type="Proteomes" id="UP000027222">
    <property type="component" value="Unassembled WGS sequence"/>
</dbReference>
<organism evidence="1 2">
    <name type="scientific">Galerina marginata (strain CBS 339.88)</name>
    <dbReference type="NCBI Taxonomy" id="685588"/>
    <lineage>
        <taxon>Eukaryota</taxon>
        <taxon>Fungi</taxon>
        <taxon>Dikarya</taxon>
        <taxon>Basidiomycota</taxon>
        <taxon>Agaricomycotina</taxon>
        <taxon>Agaricomycetes</taxon>
        <taxon>Agaricomycetidae</taxon>
        <taxon>Agaricales</taxon>
        <taxon>Agaricineae</taxon>
        <taxon>Strophariaceae</taxon>
        <taxon>Galerina</taxon>
    </lineage>
</organism>
<dbReference type="STRING" id="685588.A0A067SCB1"/>
<evidence type="ECO:0000313" key="1">
    <source>
        <dbReference type="EMBL" id="KDR68565.1"/>
    </source>
</evidence>
<accession>A0A067SCB1</accession>
<dbReference type="AlphaFoldDB" id="A0A067SCB1"/>
<name>A0A067SCB1_GALM3</name>
<evidence type="ECO:0008006" key="3">
    <source>
        <dbReference type="Google" id="ProtNLM"/>
    </source>
</evidence>